<accession>A0A814FLT1</accession>
<dbReference type="InterPro" id="IPR039462">
    <property type="entry name" value="Nup159/Nup146_N"/>
</dbReference>
<dbReference type="Gene3D" id="2.130.10.10">
    <property type="entry name" value="YVTN repeat-like/Quinoprotein amine dehydrogenase"/>
    <property type="match status" value="1"/>
</dbReference>
<name>A0A814FLT1_ADIRI</name>
<proteinExistence type="predicted"/>
<reference evidence="5" key="1">
    <citation type="submission" date="2021-02" db="EMBL/GenBank/DDBJ databases">
        <authorList>
            <person name="Nowell W R."/>
        </authorList>
    </citation>
    <scope>NUCLEOTIDE SEQUENCE</scope>
</reference>
<evidence type="ECO:0000256" key="1">
    <source>
        <dbReference type="ARBA" id="ARBA00004123"/>
    </source>
</evidence>
<comment type="caution">
    <text evidence="5">The sequence shown here is derived from an EMBL/GenBank/DDBJ whole genome shotgun (WGS) entry which is preliminary data.</text>
</comment>
<evidence type="ECO:0000256" key="2">
    <source>
        <dbReference type="ARBA" id="ARBA00022448"/>
    </source>
</evidence>
<gene>
    <name evidence="5" type="ORF">EDS130_LOCUS13940</name>
</gene>
<comment type="subcellular location">
    <subcellularLocation>
        <location evidence="1">Nucleus</location>
    </subcellularLocation>
</comment>
<protein>
    <recommendedName>
        <fullName evidence="4">Nucleoporin Nup159/Nup146 N-terminal domain-containing protein</fullName>
    </recommendedName>
</protein>
<evidence type="ECO:0000313" key="6">
    <source>
        <dbReference type="Proteomes" id="UP000663852"/>
    </source>
</evidence>
<sequence>MDEAQEKAMDSVACFKRGALLSITGQQYNVCSKNLKRNLLVSSNRYGYVFYGTETDGLAIIPSAYIDHQSRRHVLPSDDDGGDNVHVENASIIHRSYLPGQTAKQNTSLIPYWLSLNADETILAIILFQTDAQASHLIFYDVAQYIQKPDAPPICPVMRLTSDIIGDSIRHFAWNPVIPNIFAYIDGLGSVSTFAIDKQMKTLGKSNADTNNSSICWSPKGKQIVVVKYDGSLEFFDENMQPKKKNSSVVSNQSFPPCINILWVSTHQFLLGFSTTNSNSDPNALSHVMATYSKDHPPKAQIFYDFFFDVTDMSTNTNLQYYYTSMNQNKIVMCGLSKSMKTNVIGADELNSVRITFIDFSLSLPQQERSALIWCLIE</sequence>
<dbReference type="EMBL" id="CAJNOJ010000056">
    <property type="protein sequence ID" value="CAF0982307.1"/>
    <property type="molecule type" value="Genomic_DNA"/>
</dbReference>
<dbReference type="Proteomes" id="UP000663852">
    <property type="component" value="Unassembled WGS sequence"/>
</dbReference>
<dbReference type="GO" id="GO:0005634">
    <property type="term" value="C:nucleus"/>
    <property type="evidence" value="ECO:0007669"/>
    <property type="project" value="UniProtKB-SubCell"/>
</dbReference>
<feature type="domain" description="Nucleoporin Nup159/Nup146 N-terminal" evidence="4">
    <location>
        <begin position="134"/>
        <end position="312"/>
    </location>
</feature>
<dbReference type="SUPFAM" id="SSF117289">
    <property type="entry name" value="Nucleoporin domain"/>
    <property type="match status" value="1"/>
</dbReference>
<dbReference type="OrthoDB" id="248320at2759"/>
<evidence type="ECO:0000313" key="5">
    <source>
        <dbReference type="EMBL" id="CAF0982307.1"/>
    </source>
</evidence>
<dbReference type="Pfam" id="PF16755">
    <property type="entry name" value="Beta-prop_NUP159_NUP214"/>
    <property type="match status" value="1"/>
</dbReference>
<organism evidence="5 6">
    <name type="scientific">Adineta ricciae</name>
    <name type="common">Rotifer</name>
    <dbReference type="NCBI Taxonomy" id="249248"/>
    <lineage>
        <taxon>Eukaryota</taxon>
        <taxon>Metazoa</taxon>
        <taxon>Spiralia</taxon>
        <taxon>Gnathifera</taxon>
        <taxon>Rotifera</taxon>
        <taxon>Eurotatoria</taxon>
        <taxon>Bdelloidea</taxon>
        <taxon>Adinetida</taxon>
        <taxon>Adinetidae</taxon>
        <taxon>Adineta</taxon>
    </lineage>
</organism>
<keyword evidence="2" id="KW-0813">Transport</keyword>
<dbReference type="AlphaFoldDB" id="A0A814FLT1"/>
<evidence type="ECO:0000256" key="3">
    <source>
        <dbReference type="ARBA" id="ARBA00023242"/>
    </source>
</evidence>
<keyword evidence="3" id="KW-0539">Nucleus</keyword>
<evidence type="ECO:0000259" key="4">
    <source>
        <dbReference type="Pfam" id="PF16755"/>
    </source>
</evidence>
<dbReference type="InterPro" id="IPR015943">
    <property type="entry name" value="WD40/YVTN_repeat-like_dom_sf"/>
</dbReference>